<dbReference type="Proteomes" id="UP000245288">
    <property type="component" value="Unassembled WGS sequence"/>
</dbReference>
<feature type="non-terminal residue" evidence="1">
    <location>
        <position position="93"/>
    </location>
</feature>
<evidence type="ECO:0000313" key="2">
    <source>
        <dbReference type="Proteomes" id="UP000245288"/>
    </source>
</evidence>
<proteinExistence type="predicted"/>
<name>A0A2V1JT95_EUBRA</name>
<protein>
    <submittedName>
        <fullName evidence="1">Uncharacterized protein</fullName>
    </submittedName>
</protein>
<gene>
    <name evidence="1" type="ORF">LG34_08880</name>
</gene>
<accession>A0A2V1JT95</accession>
<dbReference type="Gene3D" id="3.20.20.70">
    <property type="entry name" value="Aldolase class I"/>
    <property type="match status" value="1"/>
</dbReference>
<comment type="caution">
    <text evidence="1">The sequence shown here is derived from an EMBL/GenBank/DDBJ whole genome shotgun (WGS) entry which is preliminary data.</text>
</comment>
<sequence>MGKFESKFDIYLNTEDPAIVRNMIDKYPFAGVCCNPQMVSRLGRPDFANIVKELREATGERKLFIQTPSNDYDGIMRDAEAILKISGDPTVIK</sequence>
<dbReference type="AlphaFoldDB" id="A0A2V1JT95"/>
<reference evidence="1 2" key="1">
    <citation type="submission" date="2014-09" db="EMBL/GenBank/DDBJ databases">
        <title>Butyrate-producing bacteria isolated from human gut.</title>
        <authorList>
            <person name="Zhang Q."/>
            <person name="Zhao L."/>
        </authorList>
    </citation>
    <scope>NUCLEOTIDE SEQUENCE [LARGE SCALE GENOMIC DNA]</scope>
    <source>
        <strain evidence="1 2">21</strain>
    </source>
</reference>
<keyword evidence="2" id="KW-1185">Reference proteome</keyword>
<evidence type="ECO:0000313" key="1">
    <source>
        <dbReference type="EMBL" id="PWE86613.1"/>
    </source>
</evidence>
<organism evidence="1 2">
    <name type="scientific">Eubacterium ramulus</name>
    <dbReference type="NCBI Taxonomy" id="39490"/>
    <lineage>
        <taxon>Bacteria</taxon>
        <taxon>Bacillati</taxon>
        <taxon>Bacillota</taxon>
        <taxon>Clostridia</taxon>
        <taxon>Eubacteriales</taxon>
        <taxon>Eubacteriaceae</taxon>
        <taxon>Eubacterium</taxon>
    </lineage>
</organism>
<dbReference type="InterPro" id="IPR013785">
    <property type="entry name" value="Aldolase_TIM"/>
</dbReference>
<dbReference type="EMBL" id="JRFU01000097">
    <property type="protein sequence ID" value="PWE86613.1"/>
    <property type="molecule type" value="Genomic_DNA"/>
</dbReference>
<dbReference type="SUPFAM" id="SSF51569">
    <property type="entry name" value="Aldolase"/>
    <property type="match status" value="1"/>
</dbReference>